<accession>A0A151P898</accession>
<organism evidence="4 5">
    <name type="scientific">Alligator mississippiensis</name>
    <name type="common">American alligator</name>
    <dbReference type="NCBI Taxonomy" id="8496"/>
    <lineage>
        <taxon>Eukaryota</taxon>
        <taxon>Metazoa</taxon>
        <taxon>Chordata</taxon>
        <taxon>Craniata</taxon>
        <taxon>Vertebrata</taxon>
        <taxon>Euteleostomi</taxon>
        <taxon>Archelosauria</taxon>
        <taxon>Archosauria</taxon>
        <taxon>Crocodylia</taxon>
        <taxon>Alligatoridae</taxon>
        <taxon>Alligatorinae</taxon>
        <taxon>Alligator</taxon>
    </lineage>
</organism>
<evidence type="ECO:0000256" key="1">
    <source>
        <dbReference type="ARBA" id="ARBA00010879"/>
    </source>
</evidence>
<dbReference type="Pfam" id="PF00078">
    <property type="entry name" value="RVT_1"/>
    <property type="match status" value="1"/>
</dbReference>
<dbReference type="InterPro" id="IPR043502">
    <property type="entry name" value="DNA/RNA_pol_sf"/>
</dbReference>
<dbReference type="PROSITE" id="PS50878">
    <property type="entry name" value="RT_POL"/>
    <property type="match status" value="1"/>
</dbReference>
<proteinExistence type="inferred from homology"/>
<dbReference type="InterPro" id="IPR043128">
    <property type="entry name" value="Rev_trsase/Diguanyl_cyclase"/>
</dbReference>
<reference evidence="4 5" key="1">
    <citation type="journal article" date="2012" name="Genome Biol.">
        <title>Sequencing three crocodilian genomes to illuminate the evolution of archosaurs and amniotes.</title>
        <authorList>
            <person name="St John J.A."/>
            <person name="Braun E.L."/>
            <person name="Isberg S.R."/>
            <person name="Miles L.G."/>
            <person name="Chong A.Y."/>
            <person name="Gongora J."/>
            <person name="Dalzell P."/>
            <person name="Moran C."/>
            <person name="Bed'hom B."/>
            <person name="Abzhanov A."/>
            <person name="Burgess S.C."/>
            <person name="Cooksey A.M."/>
            <person name="Castoe T.A."/>
            <person name="Crawford N.G."/>
            <person name="Densmore L.D."/>
            <person name="Drew J.C."/>
            <person name="Edwards S.V."/>
            <person name="Faircloth B.C."/>
            <person name="Fujita M.K."/>
            <person name="Greenwold M.J."/>
            <person name="Hoffmann F.G."/>
            <person name="Howard J.M."/>
            <person name="Iguchi T."/>
            <person name="Janes D.E."/>
            <person name="Khan S.Y."/>
            <person name="Kohno S."/>
            <person name="de Koning A.J."/>
            <person name="Lance S.L."/>
            <person name="McCarthy F.M."/>
            <person name="McCormack J.E."/>
            <person name="Merchant M.E."/>
            <person name="Peterson D.G."/>
            <person name="Pollock D.D."/>
            <person name="Pourmand N."/>
            <person name="Raney B.J."/>
            <person name="Roessler K.A."/>
            <person name="Sanford J.R."/>
            <person name="Sawyer R.H."/>
            <person name="Schmidt C.J."/>
            <person name="Triplett E.W."/>
            <person name="Tuberville T.D."/>
            <person name="Venegas-Anaya M."/>
            <person name="Howard J.T."/>
            <person name="Jarvis E.D."/>
            <person name="Guillette L.J.Jr."/>
            <person name="Glenn T.C."/>
            <person name="Green R.E."/>
            <person name="Ray D.A."/>
        </authorList>
    </citation>
    <scope>NUCLEOTIDE SEQUENCE [LARGE SCALE GENOMIC DNA]</scope>
    <source>
        <strain evidence="4">KSC_2009_1</strain>
    </source>
</reference>
<dbReference type="InterPro" id="IPR000477">
    <property type="entry name" value="RT_dom"/>
</dbReference>
<dbReference type="AlphaFoldDB" id="A0A151P898"/>
<dbReference type="GO" id="GO:0004523">
    <property type="term" value="F:RNA-DNA hybrid ribonuclease activity"/>
    <property type="evidence" value="ECO:0007669"/>
    <property type="project" value="UniProtKB-EC"/>
</dbReference>
<dbReference type="SUPFAM" id="SSF56672">
    <property type="entry name" value="DNA/RNA polymerases"/>
    <property type="match status" value="1"/>
</dbReference>
<evidence type="ECO:0000256" key="2">
    <source>
        <dbReference type="ARBA" id="ARBA00012180"/>
    </source>
</evidence>
<gene>
    <name evidence="4" type="ORF">Y1Q_0007419</name>
</gene>
<evidence type="ECO:0000259" key="3">
    <source>
        <dbReference type="PROSITE" id="PS50878"/>
    </source>
</evidence>
<keyword evidence="5" id="KW-1185">Reference proteome</keyword>
<feature type="domain" description="Reverse transcriptase" evidence="3">
    <location>
        <begin position="1"/>
        <end position="66"/>
    </location>
</feature>
<dbReference type="EMBL" id="AKHW03000635">
    <property type="protein sequence ID" value="KYO45129.1"/>
    <property type="molecule type" value="Genomic_DNA"/>
</dbReference>
<dbReference type="Proteomes" id="UP000050525">
    <property type="component" value="Unassembled WGS sequence"/>
</dbReference>
<comment type="similarity">
    <text evidence="1">Belongs to the beta type-B retroviral polymerase family. HERV class-II K(HML-2) pol subfamily.</text>
</comment>
<name>A0A151P898_ALLMI</name>
<evidence type="ECO:0000313" key="5">
    <source>
        <dbReference type="Proteomes" id="UP000050525"/>
    </source>
</evidence>
<comment type="caution">
    <text evidence="4">The sequence shown here is derived from an EMBL/GenBank/DDBJ whole genome shotgun (WGS) entry which is preliminary data.</text>
</comment>
<dbReference type="Gene3D" id="3.30.70.270">
    <property type="match status" value="1"/>
</dbReference>
<evidence type="ECO:0000313" key="4">
    <source>
        <dbReference type="EMBL" id="KYO45129.1"/>
    </source>
</evidence>
<dbReference type="EC" id="3.1.26.4" evidence="2"/>
<protein>
    <recommendedName>
        <fullName evidence="2">ribonuclease H</fullName>
        <ecNumber evidence="2">3.1.26.4</ecNumber>
    </recommendedName>
</protein>
<sequence length="100" mass="11012">MNNLLAPHAAYMAAYIDDIIIFTPNSQEHLEALKAILRELRTAGLTANPKKRKLAGREMAYLGFRGTDPRSVPLRLEIPLGGLPPPILSERLLQKLGPVS</sequence>